<dbReference type="Gene3D" id="3.60.15.10">
    <property type="entry name" value="Ribonuclease Z/Hydroxyacylglutathione hydrolase-like"/>
    <property type="match status" value="1"/>
</dbReference>
<dbReference type="EMBL" id="CAJFCJ010000005">
    <property type="protein sequence ID" value="CAD5114353.1"/>
    <property type="molecule type" value="Genomic_DNA"/>
</dbReference>
<accession>A0A7I8VDB8</accession>
<dbReference type="PANTHER" id="PTHR46018:SF2">
    <property type="entry name" value="ZINC PHOSPHODIESTERASE ELAC PROTEIN 1"/>
    <property type="match status" value="1"/>
</dbReference>
<gene>
    <name evidence="1" type="ORF">DGYR_LOCUS3204</name>
</gene>
<protein>
    <submittedName>
        <fullName evidence="1">DgyrCDS3491</fullName>
    </submittedName>
</protein>
<dbReference type="InterPro" id="IPR036866">
    <property type="entry name" value="RibonucZ/Hydroxyglut_hydro"/>
</dbReference>
<keyword evidence="2" id="KW-1185">Reference proteome</keyword>
<comment type="caution">
    <text evidence="1">The sequence shown here is derived from an EMBL/GenBank/DDBJ whole genome shotgun (WGS) entry which is preliminary data.</text>
</comment>
<sequence length="230" mass="25721">MVWNVDFFERSDSPLHPNEVNNGRQISADSDGIWHICETENLIIKAGPLEHRIPSFGYVIDEKPLPGKLNVEYLKEKGIKPGPLYGHLKQGKPIVCPDNTVINPSDVISPEQPGRKVSIMGDSCGSYKMKHLCFGSDYLVHESTLENSMKENAIEKGHSTPKMAADFAKECQVKNLVLTHFSQRYKTIEAAEEGEVSVKVLLDEAQKELKDCSINALIARDFLTIPVFKK</sequence>
<dbReference type="OrthoDB" id="527344at2759"/>
<name>A0A7I8VDB8_9ANNE</name>
<dbReference type="GO" id="GO:0042781">
    <property type="term" value="F:3'-tRNA processing endoribonuclease activity"/>
    <property type="evidence" value="ECO:0007669"/>
    <property type="project" value="TreeGrafter"/>
</dbReference>
<evidence type="ECO:0000313" key="1">
    <source>
        <dbReference type="EMBL" id="CAD5114353.1"/>
    </source>
</evidence>
<dbReference type="Proteomes" id="UP000549394">
    <property type="component" value="Unassembled WGS sequence"/>
</dbReference>
<dbReference type="SUPFAM" id="SSF56281">
    <property type="entry name" value="Metallo-hydrolase/oxidoreductase"/>
    <property type="match status" value="1"/>
</dbReference>
<dbReference type="GO" id="GO:0005634">
    <property type="term" value="C:nucleus"/>
    <property type="evidence" value="ECO:0007669"/>
    <property type="project" value="TreeGrafter"/>
</dbReference>
<dbReference type="AlphaFoldDB" id="A0A7I8VDB8"/>
<reference evidence="1 2" key="1">
    <citation type="submission" date="2020-08" db="EMBL/GenBank/DDBJ databases">
        <authorList>
            <person name="Hejnol A."/>
        </authorList>
    </citation>
    <scope>NUCLEOTIDE SEQUENCE [LARGE SCALE GENOMIC DNA]</scope>
</reference>
<dbReference type="PANTHER" id="PTHR46018">
    <property type="entry name" value="ZINC PHOSPHODIESTERASE ELAC PROTEIN 1"/>
    <property type="match status" value="1"/>
</dbReference>
<organism evidence="1 2">
    <name type="scientific">Dimorphilus gyrociliatus</name>
    <dbReference type="NCBI Taxonomy" id="2664684"/>
    <lineage>
        <taxon>Eukaryota</taxon>
        <taxon>Metazoa</taxon>
        <taxon>Spiralia</taxon>
        <taxon>Lophotrochozoa</taxon>
        <taxon>Annelida</taxon>
        <taxon>Polychaeta</taxon>
        <taxon>Polychaeta incertae sedis</taxon>
        <taxon>Dinophilidae</taxon>
        <taxon>Dimorphilus</taxon>
    </lineage>
</organism>
<evidence type="ECO:0000313" key="2">
    <source>
        <dbReference type="Proteomes" id="UP000549394"/>
    </source>
</evidence>
<proteinExistence type="predicted"/>